<dbReference type="AlphaFoldDB" id="A0A428MN63"/>
<dbReference type="Gene3D" id="1.10.10.1320">
    <property type="entry name" value="Anti-sigma factor, zinc-finger domain"/>
    <property type="match status" value="1"/>
</dbReference>
<keyword evidence="2" id="KW-1185">Reference proteome</keyword>
<evidence type="ECO:0000313" key="2">
    <source>
        <dbReference type="Proteomes" id="UP000269669"/>
    </source>
</evidence>
<accession>A0A428MN63</accession>
<dbReference type="RefSeq" id="WP_125486722.1">
    <property type="nucleotide sequence ID" value="NZ_RSDW01000001.1"/>
</dbReference>
<organism evidence="1 2">
    <name type="scientific">Edaphobacter aggregans</name>
    <dbReference type="NCBI Taxonomy" id="570835"/>
    <lineage>
        <taxon>Bacteria</taxon>
        <taxon>Pseudomonadati</taxon>
        <taxon>Acidobacteriota</taxon>
        <taxon>Terriglobia</taxon>
        <taxon>Terriglobales</taxon>
        <taxon>Acidobacteriaceae</taxon>
        <taxon>Edaphobacter</taxon>
    </lineage>
</organism>
<reference evidence="1 2" key="1">
    <citation type="submission" date="2018-12" db="EMBL/GenBank/DDBJ databases">
        <title>Sequencing of bacterial isolates from soil warming experiment in Harvard Forest, Massachusetts, USA.</title>
        <authorList>
            <person name="Deangelis K."/>
        </authorList>
    </citation>
    <scope>NUCLEOTIDE SEQUENCE [LARGE SCALE GENOMIC DNA]</scope>
    <source>
        <strain evidence="1 2">EB153</strain>
    </source>
</reference>
<name>A0A428MN63_9BACT</name>
<dbReference type="InterPro" id="IPR041916">
    <property type="entry name" value="Anti_sigma_zinc_sf"/>
</dbReference>
<evidence type="ECO:0000313" key="1">
    <source>
        <dbReference type="EMBL" id="RSL18349.1"/>
    </source>
</evidence>
<dbReference type="Proteomes" id="UP000269669">
    <property type="component" value="Unassembled WGS sequence"/>
</dbReference>
<gene>
    <name evidence="1" type="ORF">EDE15_3912</name>
</gene>
<comment type="caution">
    <text evidence="1">The sequence shown here is derived from an EMBL/GenBank/DDBJ whole genome shotgun (WGS) entry which is preliminary data.</text>
</comment>
<protein>
    <submittedName>
        <fullName evidence="1">Uncharacterized protein</fullName>
    </submittedName>
</protein>
<sequence length="167" mass="18023">MICHDCQSALPDLLLDPASPSNTAARAHLDTCAACREEFNSLEATFALLDLWQAPEPTPYFDQKLGVRLREEQATAPAGWFERMRARLLFNTGRQFRPALAGALALVLLVGGGTFAGISGAHSGKVEASATVEDLQILDKNDQALQTMDQLLQDDNPTEDANTPPSS</sequence>
<dbReference type="OrthoDB" id="122449at2"/>
<dbReference type="EMBL" id="RSDW01000001">
    <property type="protein sequence ID" value="RSL18349.1"/>
    <property type="molecule type" value="Genomic_DNA"/>
</dbReference>
<proteinExistence type="predicted"/>